<organism evidence="2 3">
    <name type="scientific">Paralvinella palmiformis</name>
    <dbReference type="NCBI Taxonomy" id="53620"/>
    <lineage>
        <taxon>Eukaryota</taxon>
        <taxon>Metazoa</taxon>
        <taxon>Spiralia</taxon>
        <taxon>Lophotrochozoa</taxon>
        <taxon>Annelida</taxon>
        <taxon>Polychaeta</taxon>
        <taxon>Sedentaria</taxon>
        <taxon>Canalipalpata</taxon>
        <taxon>Terebellida</taxon>
        <taxon>Terebelliformia</taxon>
        <taxon>Alvinellidae</taxon>
        <taxon>Paralvinella</taxon>
    </lineage>
</organism>
<evidence type="ECO:0000313" key="3">
    <source>
        <dbReference type="Proteomes" id="UP001208570"/>
    </source>
</evidence>
<reference evidence="2" key="1">
    <citation type="journal article" date="2023" name="Mol. Biol. Evol.">
        <title>Third-Generation Sequencing Reveals the Adaptive Role of the Epigenome in Three Deep-Sea Polychaetes.</title>
        <authorList>
            <person name="Perez M."/>
            <person name="Aroh O."/>
            <person name="Sun Y."/>
            <person name="Lan Y."/>
            <person name="Juniper S.K."/>
            <person name="Young C.R."/>
            <person name="Angers B."/>
            <person name="Qian P.Y."/>
        </authorList>
    </citation>
    <scope>NUCLEOTIDE SEQUENCE</scope>
    <source>
        <strain evidence="2">P08H-3</strain>
    </source>
</reference>
<dbReference type="Proteomes" id="UP001208570">
    <property type="component" value="Unassembled WGS sequence"/>
</dbReference>
<gene>
    <name evidence="2" type="ORF">LSH36_749g00005</name>
</gene>
<accession>A0AAD9J1S2</accession>
<evidence type="ECO:0000256" key="1">
    <source>
        <dbReference type="SAM" id="MobiDB-lite"/>
    </source>
</evidence>
<comment type="caution">
    <text evidence="2">The sequence shown here is derived from an EMBL/GenBank/DDBJ whole genome shotgun (WGS) entry which is preliminary data.</text>
</comment>
<dbReference type="EMBL" id="JAODUP010000749">
    <property type="protein sequence ID" value="KAK2144512.1"/>
    <property type="molecule type" value="Genomic_DNA"/>
</dbReference>
<sequence>MAFENKDIRRELDLASVCDGNMIKLLTSHLQAVGVPKEYIFFPLLSITSSFLGQSTVKISDEWSESCSLWTAVVARKGSKRSTILDRFMTALLAFQREEANGQSTEQEQSLSSDVKVTCDEALVGESFRDGRRHLGLFEDLSTSKIMEKDNLKLAKQCYDGRPRHSSDAHSTLGLFSFLPPEDALSLLEDRNIDLSSRFLVACPKSSVFKSADIKCTMPSNTPSLTRIFEILNTVHAQPLTYDFSPQAKTAFDSYYDILQDGMVRFDRDERNYCILAKAAGQLARLTASLAALSQAVKAVVYRQTVSPANWNVEIKVEHVEAGKLIMDYAIDIRFTLLSRVAAFRTQQLYSAPGQQRAVGYSAVMLQATKEPPMKRARIAAADTGQGGAVVASSLPASADLHNNNNSQMSTAVGQNAIDQSTMARNANNANVCQTSGTEQLPGFSSTFTASLANDCSANSASYTPPTPGQAECIPTQGYFSNCPVEDDEYYLPGRRNSSYIDCSMLSPDELGGFSEEQQKFIRRFGYKVKKLLEFRQEYRVSPSCCAQRHLMPPIPKMEMTKYDTQTRYPVMAAKEYLAKVAELGFGTIESTWHATNNRRSIIFNKLPYDKLTSRARNLMARLQVDVNEYMAAFVSQHDNIGYYGADPFQIGAHPSPIDGQISSSTSVKYPVPYPCLQDHSQIACDKDVGVLTIFPENPEESPESSPSNSASGLGKQHLVKSEPLDTSLEMDDGKCY</sequence>
<proteinExistence type="predicted"/>
<dbReference type="AlphaFoldDB" id="A0AAD9J1S2"/>
<evidence type="ECO:0000313" key="2">
    <source>
        <dbReference type="EMBL" id="KAK2144512.1"/>
    </source>
</evidence>
<protein>
    <submittedName>
        <fullName evidence="2">Uncharacterized protein</fullName>
    </submittedName>
</protein>
<keyword evidence="3" id="KW-1185">Reference proteome</keyword>
<feature type="region of interest" description="Disordered" evidence="1">
    <location>
        <begin position="695"/>
        <end position="737"/>
    </location>
</feature>
<name>A0AAD9J1S2_9ANNE</name>